<comment type="caution">
    <text evidence="1">The sequence shown here is derived from an EMBL/GenBank/DDBJ whole genome shotgun (WGS) entry which is preliminary data.</text>
</comment>
<gene>
    <name evidence="1" type="ORF">QWZ12_07125</name>
</gene>
<evidence type="ECO:0000313" key="1">
    <source>
        <dbReference type="EMBL" id="MDN3590386.1"/>
    </source>
</evidence>
<accession>A0ABT8BEG2</accession>
<reference evidence="2" key="1">
    <citation type="journal article" date="2019" name="Int. J. Syst. Evol. Microbiol.">
        <title>The Global Catalogue of Microorganisms (GCM) 10K type strain sequencing project: providing services to taxonomists for standard genome sequencing and annotation.</title>
        <authorList>
            <consortium name="The Broad Institute Genomics Platform"/>
            <consortium name="The Broad Institute Genome Sequencing Center for Infectious Disease"/>
            <person name="Wu L."/>
            <person name="Ma J."/>
        </authorList>
    </citation>
    <scope>NUCLEOTIDE SEQUENCE [LARGE SCALE GENOMIC DNA]</scope>
    <source>
        <strain evidence="2">CECT 7069</strain>
    </source>
</reference>
<keyword evidence="2" id="KW-1185">Reference proteome</keyword>
<dbReference type="Proteomes" id="UP001224644">
    <property type="component" value="Unassembled WGS sequence"/>
</dbReference>
<dbReference type="RefSeq" id="WP_238227552.1">
    <property type="nucleotide sequence ID" value="NZ_BPQD01000030.1"/>
</dbReference>
<evidence type="ECO:0000313" key="2">
    <source>
        <dbReference type="Proteomes" id="UP001224644"/>
    </source>
</evidence>
<proteinExistence type="predicted"/>
<organism evidence="1 2">
    <name type="scientific">Methylobacterium adhaesivum</name>
    <dbReference type="NCBI Taxonomy" id="333297"/>
    <lineage>
        <taxon>Bacteria</taxon>
        <taxon>Pseudomonadati</taxon>
        <taxon>Pseudomonadota</taxon>
        <taxon>Alphaproteobacteria</taxon>
        <taxon>Hyphomicrobiales</taxon>
        <taxon>Methylobacteriaceae</taxon>
        <taxon>Methylobacterium</taxon>
    </lineage>
</organism>
<dbReference type="EMBL" id="JAUFPX010000004">
    <property type="protein sequence ID" value="MDN3590386.1"/>
    <property type="molecule type" value="Genomic_DNA"/>
</dbReference>
<name>A0ABT8BEG2_9HYPH</name>
<sequence>MVWRAAQALETSLLVEAMQLADRLARACRVPAPLHRDATRTWVVELTGEAGGIFYRAPVVRA</sequence>
<protein>
    <submittedName>
        <fullName evidence="1">Uncharacterized protein</fullName>
    </submittedName>
</protein>